<keyword evidence="1" id="KW-0472">Membrane</keyword>
<feature type="transmembrane region" description="Helical" evidence="1">
    <location>
        <begin position="106"/>
        <end position="124"/>
    </location>
</feature>
<name>A0A7E4VM22_PANRE</name>
<dbReference type="Proteomes" id="UP000492821">
    <property type="component" value="Unassembled WGS sequence"/>
</dbReference>
<sequence length="196" mass="22879">MPSPDLNTNFESFHFPLKIPKVPPSTCFFYLSRTRPIRLKALFHVDQRRPLPRTSYPAVMAVNYHIYCTTSPAAFLYLCVATTRTHPSKWWYSGGRCRWSPPTASAPVYFAFCVSIVAVLLSFLRSERAQREKRTRRAVARSRLWRLTLSLHPRMRVPWITETNITSNRRRHTIQLEPSFHVAAFACAIFLRSRNH</sequence>
<proteinExistence type="predicted"/>
<reference evidence="2" key="1">
    <citation type="journal article" date="2013" name="Genetics">
        <title>The draft genome and transcriptome of Panagrellus redivivus are shaped by the harsh demands of a free-living lifestyle.</title>
        <authorList>
            <person name="Srinivasan J."/>
            <person name="Dillman A.R."/>
            <person name="Macchietto M.G."/>
            <person name="Heikkinen L."/>
            <person name="Lakso M."/>
            <person name="Fracchia K.M."/>
            <person name="Antoshechkin I."/>
            <person name="Mortazavi A."/>
            <person name="Wong G."/>
            <person name="Sternberg P.W."/>
        </authorList>
    </citation>
    <scope>NUCLEOTIDE SEQUENCE [LARGE SCALE GENOMIC DNA]</scope>
    <source>
        <strain evidence="2">MT8872</strain>
    </source>
</reference>
<evidence type="ECO:0000313" key="2">
    <source>
        <dbReference type="Proteomes" id="UP000492821"/>
    </source>
</evidence>
<accession>A0A7E4VM22</accession>
<keyword evidence="2" id="KW-1185">Reference proteome</keyword>
<evidence type="ECO:0000313" key="3">
    <source>
        <dbReference type="WBParaSite" id="Pan_g22190.t1"/>
    </source>
</evidence>
<organism evidence="2 3">
    <name type="scientific">Panagrellus redivivus</name>
    <name type="common">Microworm</name>
    <dbReference type="NCBI Taxonomy" id="6233"/>
    <lineage>
        <taxon>Eukaryota</taxon>
        <taxon>Metazoa</taxon>
        <taxon>Ecdysozoa</taxon>
        <taxon>Nematoda</taxon>
        <taxon>Chromadorea</taxon>
        <taxon>Rhabditida</taxon>
        <taxon>Tylenchina</taxon>
        <taxon>Panagrolaimomorpha</taxon>
        <taxon>Panagrolaimoidea</taxon>
        <taxon>Panagrolaimidae</taxon>
        <taxon>Panagrellus</taxon>
    </lineage>
</organism>
<dbReference type="AlphaFoldDB" id="A0A7E4VM22"/>
<keyword evidence="1" id="KW-0812">Transmembrane</keyword>
<evidence type="ECO:0000256" key="1">
    <source>
        <dbReference type="SAM" id="Phobius"/>
    </source>
</evidence>
<protein>
    <submittedName>
        <fullName evidence="3">Uncharacterized protein</fullName>
    </submittedName>
</protein>
<dbReference type="WBParaSite" id="Pan_g22190.t1">
    <property type="protein sequence ID" value="Pan_g22190.t1"/>
    <property type="gene ID" value="Pan_g22190"/>
</dbReference>
<reference evidence="3" key="2">
    <citation type="submission" date="2020-10" db="UniProtKB">
        <authorList>
            <consortium name="WormBaseParasite"/>
        </authorList>
    </citation>
    <scope>IDENTIFICATION</scope>
</reference>
<keyword evidence="1" id="KW-1133">Transmembrane helix</keyword>